<evidence type="ECO:0000256" key="1">
    <source>
        <dbReference type="ARBA" id="ARBA00006499"/>
    </source>
</evidence>
<dbReference type="PANTHER" id="PTHR10655">
    <property type="entry name" value="LYSOPHOSPHOLIPASE-RELATED"/>
    <property type="match status" value="1"/>
</dbReference>
<dbReference type="Gene3D" id="3.40.50.1820">
    <property type="entry name" value="alpha/beta hydrolase"/>
    <property type="match status" value="1"/>
</dbReference>
<name>A0A3D9C5W2_9FLAO</name>
<keyword evidence="5" id="KW-1185">Reference proteome</keyword>
<dbReference type="Proteomes" id="UP000256686">
    <property type="component" value="Unassembled WGS sequence"/>
</dbReference>
<sequence>MNLDYLVREPENITSSTPILFMLHGYGSNEQDLFSFRETLPKDWIIISFRAPRDTQFEGYSWFDINFNDPENYIDVPQAKESLNSALESILKAINHYGLTESKVHLCGFSQGGILCYALALKHPELFTNVACLSAYAEEKILDGIVKDKKKLEKLRFFVSHGTDDAVIPLEWGRKSAELLYDLNCYFTFREYMSGHGVNQKNYMDLMDFFSK</sequence>
<dbReference type="AlphaFoldDB" id="A0A3D9C5W2"/>
<dbReference type="EMBL" id="QNVT01000016">
    <property type="protein sequence ID" value="REC61255.1"/>
    <property type="molecule type" value="Genomic_DNA"/>
</dbReference>
<dbReference type="InterPro" id="IPR029058">
    <property type="entry name" value="AB_hydrolase_fold"/>
</dbReference>
<evidence type="ECO:0000259" key="3">
    <source>
        <dbReference type="Pfam" id="PF02230"/>
    </source>
</evidence>
<gene>
    <name evidence="4" type="ORF">DRF65_16180</name>
</gene>
<keyword evidence="2" id="KW-0378">Hydrolase</keyword>
<dbReference type="SUPFAM" id="SSF53474">
    <property type="entry name" value="alpha/beta-Hydrolases"/>
    <property type="match status" value="1"/>
</dbReference>
<dbReference type="RefSeq" id="WP_115971805.1">
    <property type="nucleotide sequence ID" value="NZ_QNVT01000016.1"/>
</dbReference>
<evidence type="ECO:0000313" key="5">
    <source>
        <dbReference type="Proteomes" id="UP000256686"/>
    </source>
</evidence>
<evidence type="ECO:0000256" key="2">
    <source>
        <dbReference type="ARBA" id="ARBA00022801"/>
    </source>
</evidence>
<dbReference type="GO" id="GO:0016787">
    <property type="term" value="F:hydrolase activity"/>
    <property type="evidence" value="ECO:0007669"/>
    <property type="project" value="UniProtKB-KW"/>
</dbReference>
<comment type="caution">
    <text evidence="4">The sequence shown here is derived from an EMBL/GenBank/DDBJ whole genome shotgun (WGS) entry which is preliminary data.</text>
</comment>
<dbReference type="InterPro" id="IPR050565">
    <property type="entry name" value="LYPA1-2/EST-like"/>
</dbReference>
<protein>
    <submittedName>
        <fullName evidence="4">Phospholipase</fullName>
    </submittedName>
</protein>
<dbReference type="PANTHER" id="PTHR10655:SF17">
    <property type="entry name" value="LYSOPHOSPHOLIPASE-LIKE PROTEIN 1"/>
    <property type="match status" value="1"/>
</dbReference>
<organism evidence="4 5">
    <name type="scientific">Chryseobacterium pennae</name>
    <dbReference type="NCBI Taxonomy" id="2258962"/>
    <lineage>
        <taxon>Bacteria</taxon>
        <taxon>Pseudomonadati</taxon>
        <taxon>Bacteroidota</taxon>
        <taxon>Flavobacteriia</taxon>
        <taxon>Flavobacteriales</taxon>
        <taxon>Weeksellaceae</taxon>
        <taxon>Chryseobacterium group</taxon>
        <taxon>Chryseobacterium</taxon>
    </lineage>
</organism>
<accession>A0A3D9C5W2</accession>
<evidence type="ECO:0000313" key="4">
    <source>
        <dbReference type="EMBL" id="REC61255.1"/>
    </source>
</evidence>
<reference evidence="5" key="1">
    <citation type="submission" date="2018-06" db="EMBL/GenBank/DDBJ databases">
        <authorList>
            <person name="Lum Nde A."/>
            <person name="Hugo C."/>
        </authorList>
    </citation>
    <scope>NUCLEOTIDE SEQUENCE [LARGE SCALE GENOMIC DNA]</scope>
    <source>
        <strain evidence="5">1_F178</strain>
    </source>
</reference>
<dbReference type="InterPro" id="IPR003140">
    <property type="entry name" value="PLipase/COase/thioEstase"/>
</dbReference>
<dbReference type="Pfam" id="PF02230">
    <property type="entry name" value="Abhydrolase_2"/>
    <property type="match status" value="1"/>
</dbReference>
<comment type="similarity">
    <text evidence="1">Belongs to the AB hydrolase superfamily. AB hydrolase 2 family.</text>
</comment>
<proteinExistence type="inferred from homology"/>
<feature type="domain" description="Phospholipase/carboxylesterase/thioesterase" evidence="3">
    <location>
        <begin position="16"/>
        <end position="211"/>
    </location>
</feature>